<dbReference type="CDD" id="cd01392">
    <property type="entry name" value="HTH_LacI"/>
    <property type="match status" value="1"/>
</dbReference>
<protein>
    <submittedName>
        <fullName evidence="5">LacI family DNA-binding transcriptional regulator</fullName>
    </submittedName>
</protein>
<dbReference type="Proteomes" id="UP001209083">
    <property type="component" value="Chromosome"/>
</dbReference>
<keyword evidence="2 5" id="KW-0238">DNA-binding</keyword>
<proteinExistence type="predicted"/>
<dbReference type="PANTHER" id="PTHR30146:SF153">
    <property type="entry name" value="LACTOSE OPERON REPRESSOR"/>
    <property type="match status" value="1"/>
</dbReference>
<evidence type="ECO:0000256" key="3">
    <source>
        <dbReference type="ARBA" id="ARBA00023163"/>
    </source>
</evidence>
<dbReference type="SUPFAM" id="SSF47413">
    <property type="entry name" value="lambda repressor-like DNA-binding domains"/>
    <property type="match status" value="1"/>
</dbReference>
<dbReference type="InterPro" id="IPR046335">
    <property type="entry name" value="LacI/GalR-like_sensor"/>
</dbReference>
<organism evidence="5 6">
    <name type="scientific">Saxibacter everestensis</name>
    <dbReference type="NCBI Taxonomy" id="2909229"/>
    <lineage>
        <taxon>Bacteria</taxon>
        <taxon>Bacillati</taxon>
        <taxon>Actinomycetota</taxon>
        <taxon>Actinomycetes</taxon>
        <taxon>Micrococcales</taxon>
        <taxon>Brevibacteriaceae</taxon>
        <taxon>Saxibacter</taxon>
    </lineage>
</organism>
<evidence type="ECO:0000313" key="6">
    <source>
        <dbReference type="Proteomes" id="UP001209083"/>
    </source>
</evidence>
<dbReference type="SUPFAM" id="SSF53822">
    <property type="entry name" value="Periplasmic binding protein-like I"/>
    <property type="match status" value="1"/>
</dbReference>
<keyword evidence="3" id="KW-0804">Transcription</keyword>
<dbReference type="SMART" id="SM00354">
    <property type="entry name" value="HTH_LACI"/>
    <property type="match status" value="1"/>
</dbReference>
<dbReference type="Pfam" id="PF13377">
    <property type="entry name" value="Peripla_BP_3"/>
    <property type="match status" value="1"/>
</dbReference>
<keyword evidence="6" id="KW-1185">Reference proteome</keyword>
<evidence type="ECO:0000313" key="5">
    <source>
        <dbReference type="EMBL" id="WGW11245.1"/>
    </source>
</evidence>
<dbReference type="GO" id="GO:0003677">
    <property type="term" value="F:DNA binding"/>
    <property type="evidence" value="ECO:0007669"/>
    <property type="project" value="UniProtKB-KW"/>
</dbReference>
<gene>
    <name evidence="5" type="ORF">LWF01_14275</name>
</gene>
<reference evidence="5 6" key="1">
    <citation type="submission" date="2023-05" db="EMBL/GenBank/DDBJ databases">
        <title>Lithophilousrod everest ZFBP1038 complete genpme.</title>
        <authorList>
            <person name="Tian M."/>
        </authorList>
    </citation>
    <scope>NUCLEOTIDE SEQUENCE [LARGE SCALE GENOMIC DNA]</scope>
    <source>
        <strain evidence="5 6">ZFBP1038</strain>
    </source>
</reference>
<dbReference type="InterPro" id="IPR028082">
    <property type="entry name" value="Peripla_BP_I"/>
</dbReference>
<evidence type="ECO:0000256" key="2">
    <source>
        <dbReference type="ARBA" id="ARBA00023125"/>
    </source>
</evidence>
<dbReference type="RefSeq" id="WP_349638030.1">
    <property type="nucleotide sequence ID" value="NZ_CP090958.1"/>
</dbReference>
<evidence type="ECO:0000259" key="4">
    <source>
        <dbReference type="PROSITE" id="PS50932"/>
    </source>
</evidence>
<dbReference type="Gene3D" id="1.10.260.40">
    <property type="entry name" value="lambda repressor-like DNA-binding domains"/>
    <property type="match status" value="1"/>
</dbReference>
<dbReference type="InterPro" id="IPR010982">
    <property type="entry name" value="Lambda_DNA-bd_dom_sf"/>
</dbReference>
<accession>A0ABY8QS69</accession>
<dbReference type="Gene3D" id="3.40.50.2300">
    <property type="match status" value="2"/>
</dbReference>
<dbReference type="Pfam" id="PF00356">
    <property type="entry name" value="LacI"/>
    <property type="match status" value="1"/>
</dbReference>
<evidence type="ECO:0000256" key="1">
    <source>
        <dbReference type="ARBA" id="ARBA00023015"/>
    </source>
</evidence>
<dbReference type="EMBL" id="CP090958">
    <property type="protein sequence ID" value="WGW11245.1"/>
    <property type="molecule type" value="Genomic_DNA"/>
</dbReference>
<dbReference type="CDD" id="cd06267">
    <property type="entry name" value="PBP1_LacI_sugar_binding-like"/>
    <property type="match status" value="1"/>
</dbReference>
<keyword evidence="1" id="KW-0805">Transcription regulation</keyword>
<feature type="domain" description="HTH lacI-type" evidence="4">
    <location>
        <begin position="9"/>
        <end position="63"/>
    </location>
</feature>
<dbReference type="PROSITE" id="PS50932">
    <property type="entry name" value="HTH_LACI_2"/>
    <property type="match status" value="1"/>
</dbReference>
<dbReference type="PANTHER" id="PTHR30146">
    <property type="entry name" value="LACI-RELATED TRANSCRIPTIONAL REPRESSOR"/>
    <property type="match status" value="1"/>
</dbReference>
<sequence>MPRQTPANPGIRDVAAMAGVSITTVSDSLSGKGRISEATRSRVREVARTLGYRPSALAKGLRAGRSQLLGLVVTKYGRTPWTFTGLPYFSKIVDTALATALEQGYALVVLPAGEHLESLLAYPLDGLFVVDPLHNDPVIADARRRGLPVIADRANATQPNHLWVDFDHDRAVTLMCDHLSAEGTRSPVLLAADGKDSYTRACIAAYSRWCKRANKTRSVITVGHEGGAPAESVRALMRAADRPDALFGLEDSHVQVLRAEAAAAGLCVPEDIGLGCFSEADAERSDPGAVTLLTVDPSTLAANAIKLLVDAIEGRKPSAGLRTVNCELANFDE</sequence>
<name>A0ABY8QS69_9MICO</name>
<dbReference type="InterPro" id="IPR000843">
    <property type="entry name" value="HTH_LacI"/>
</dbReference>